<dbReference type="GO" id="GO:0008061">
    <property type="term" value="F:chitin binding"/>
    <property type="evidence" value="ECO:0007669"/>
    <property type="project" value="InterPro"/>
</dbReference>
<dbReference type="GO" id="GO:0008843">
    <property type="term" value="F:endochitinase activity"/>
    <property type="evidence" value="ECO:0007669"/>
    <property type="project" value="UniProtKB-EC"/>
</dbReference>
<dbReference type="SUPFAM" id="SSF54556">
    <property type="entry name" value="Chitinase insertion domain"/>
    <property type="match status" value="1"/>
</dbReference>
<dbReference type="Pfam" id="PF00704">
    <property type="entry name" value="Glyco_hydro_18"/>
    <property type="match status" value="1"/>
</dbReference>
<evidence type="ECO:0000259" key="8">
    <source>
        <dbReference type="PROSITE" id="PS51910"/>
    </source>
</evidence>
<evidence type="ECO:0000256" key="6">
    <source>
        <dbReference type="RuleBase" id="RU000489"/>
    </source>
</evidence>
<accession>A0A6S6R6H6</accession>
<keyword evidence="10" id="KW-1185">Reference proteome</keyword>
<keyword evidence="3 6" id="KW-0378">Hydrolase</keyword>
<dbReference type="RefSeq" id="WP_184088418.1">
    <property type="nucleotide sequence ID" value="NZ_AP023367.1"/>
</dbReference>
<evidence type="ECO:0000313" key="9">
    <source>
        <dbReference type="EMBL" id="BCJ95062.1"/>
    </source>
</evidence>
<dbReference type="PANTHER" id="PTHR11177">
    <property type="entry name" value="CHITINASE"/>
    <property type="match status" value="1"/>
</dbReference>
<dbReference type="PROSITE" id="PS51910">
    <property type="entry name" value="GH18_2"/>
    <property type="match status" value="1"/>
</dbReference>
<sequence length="341" mass="38553">MFQLIGYVGTKDLNTVTDEDAKSLDVINIAFGHIIDGSIVWNHSECKPALKRLRQLNPDLKLVLSVGGWSAGGFSEAARTKENRVKLADSAKELMETYDLDGIDIDWEYPCFSVAGIAADKSDKENYTLLLKQLRETLDTLTEKNYLVTTAVGGDEYFTRNTQMDKVAEYVDYVQLMTYDLRGGFQTLTGHHTNLYGNEADLFNASTKKAVECFLAAGVPKEKLVIGAAFYSREWRGVKDVSNGLHQMAQTTGGYGPNYHTLAAEYINKNGYIRYWDEEAKAPYLFNGEHFISYDDEESIGAKAEYVREQKLYGMMYWEYCCDLTNTLTGYMRKELDVPVE</sequence>
<dbReference type="InterPro" id="IPR050314">
    <property type="entry name" value="Glycosyl_Hydrlase_18"/>
</dbReference>
<evidence type="ECO:0000256" key="2">
    <source>
        <dbReference type="ARBA" id="ARBA00012729"/>
    </source>
</evidence>
<dbReference type="EMBL" id="AP023367">
    <property type="protein sequence ID" value="BCJ95062.1"/>
    <property type="molecule type" value="Genomic_DNA"/>
</dbReference>
<evidence type="ECO:0000256" key="3">
    <source>
        <dbReference type="ARBA" id="ARBA00022801"/>
    </source>
</evidence>
<feature type="domain" description="GH18" evidence="8">
    <location>
        <begin position="2"/>
        <end position="335"/>
    </location>
</feature>
<dbReference type="GO" id="GO:0005975">
    <property type="term" value="P:carbohydrate metabolic process"/>
    <property type="evidence" value="ECO:0007669"/>
    <property type="project" value="InterPro"/>
</dbReference>
<dbReference type="PANTHER" id="PTHR11177:SF317">
    <property type="entry name" value="CHITINASE 12-RELATED"/>
    <property type="match status" value="1"/>
</dbReference>
<dbReference type="InterPro" id="IPR011583">
    <property type="entry name" value="Chitinase_II/V-like_cat"/>
</dbReference>
<evidence type="ECO:0000256" key="4">
    <source>
        <dbReference type="ARBA" id="ARBA00023024"/>
    </source>
</evidence>
<name>A0A6S6R6H6_9FIRM</name>
<keyword evidence="4" id="KW-0119">Carbohydrate metabolism</keyword>
<dbReference type="InterPro" id="IPR001223">
    <property type="entry name" value="Glyco_hydro18_cat"/>
</dbReference>
<dbReference type="Gene3D" id="3.20.20.80">
    <property type="entry name" value="Glycosidases"/>
    <property type="match status" value="1"/>
</dbReference>
<reference evidence="9 10" key="1">
    <citation type="journal article" date="2016" name="Int. J. Syst. Evol. Microbiol.">
        <title>Descriptions of Anaerotaenia torta gen. nov., sp. nov. and Anaerocolumna cellulosilytica gen. nov., sp. nov. isolated from a methanogenic reactor of cattle waste.</title>
        <authorList>
            <person name="Uek A."/>
            <person name="Ohtaki Y."/>
            <person name="Kaku N."/>
            <person name="Ueki K."/>
        </authorList>
    </citation>
    <scope>NUCLEOTIDE SEQUENCE [LARGE SCALE GENOMIC DNA]</scope>
    <source>
        <strain evidence="9 10">SN021</strain>
    </source>
</reference>
<dbReference type="InterPro" id="IPR001579">
    <property type="entry name" value="Glyco_hydro_18_chit_AS"/>
</dbReference>
<dbReference type="SMART" id="SM00636">
    <property type="entry name" value="Glyco_18"/>
    <property type="match status" value="1"/>
</dbReference>
<dbReference type="Gene3D" id="3.10.50.10">
    <property type="match status" value="1"/>
</dbReference>
<dbReference type="InterPro" id="IPR017853">
    <property type="entry name" value="GH"/>
</dbReference>
<evidence type="ECO:0000313" key="10">
    <source>
        <dbReference type="Proteomes" id="UP000515561"/>
    </source>
</evidence>
<keyword evidence="5 6" id="KW-0326">Glycosidase</keyword>
<dbReference type="AlphaFoldDB" id="A0A6S6R6H6"/>
<proteinExistence type="inferred from homology"/>
<dbReference type="InterPro" id="IPR029070">
    <property type="entry name" value="Chitinase_insertion_sf"/>
</dbReference>
<evidence type="ECO:0000256" key="7">
    <source>
        <dbReference type="RuleBase" id="RU004453"/>
    </source>
</evidence>
<dbReference type="SUPFAM" id="SSF51445">
    <property type="entry name" value="(Trans)glycosidases"/>
    <property type="match status" value="1"/>
</dbReference>
<keyword evidence="4" id="KW-0146">Chitin degradation</keyword>
<dbReference type="GO" id="GO:0006032">
    <property type="term" value="P:chitin catabolic process"/>
    <property type="evidence" value="ECO:0007669"/>
    <property type="project" value="UniProtKB-KW"/>
</dbReference>
<dbReference type="CDD" id="cd06548">
    <property type="entry name" value="GH18_chitinase"/>
    <property type="match status" value="1"/>
</dbReference>
<evidence type="ECO:0000256" key="1">
    <source>
        <dbReference type="ARBA" id="ARBA00000822"/>
    </source>
</evidence>
<organism evidence="9 10">
    <name type="scientific">Anaerocolumna cellulosilytica</name>
    <dbReference type="NCBI Taxonomy" id="433286"/>
    <lineage>
        <taxon>Bacteria</taxon>
        <taxon>Bacillati</taxon>
        <taxon>Bacillota</taxon>
        <taxon>Clostridia</taxon>
        <taxon>Lachnospirales</taxon>
        <taxon>Lachnospiraceae</taxon>
        <taxon>Anaerocolumna</taxon>
    </lineage>
</organism>
<dbReference type="EC" id="3.2.1.14" evidence="2"/>
<protein>
    <recommendedName>
        <fullName evidence="2">chitinase</fullName>
        <ecNumber evidence="2">3.2.1.14</ecNumber>
    </recommendedName>
</protein>
<comment type="similarity">
    <text evidence="7">Belongs to the glycosyl hydrolase 18 family.</text>
</comment>
<dbReference type="PROSITE" id="PS01095">
    <property type="entry name" value="GH18_1"/>
    <property type="match status" value="1"/>
</dbReference>
<evidence type="ECO:0000256" key="5">
    <source>
        <dbReference type="ARBA" id="ARBA00023295"/>
    </source>
</evidence>
<keyword evidence="4" id="KW-0624">Polysaccharide degradation</keyword>
<dbReference type="Proteomes" id="UP000515561">
    <property type="component" value="Chromosome"/>
</dbReference>
<gene>
    <name evidence="9" type="ORF">acsn021_26310</name>
</gene>
<comment type="catalytic activity">
    <reaction evidence="1">
        <text>Random endo-hydrolysis of N-acetyl-beta-D-glucosaminide (1-&gt;4)-beta-linkages in chitin and chitodextrins.</text>
        <dbReference type="EC" id="3.2.1.14"/>
    </reaction>
</comment>
<dbReference type="KEGG" id="acel:acsn021_26310"/>